<feature type="domain" description="ABC transporter" evidence="3">
    <location>
        <begin position="4"/>
        <end position="255"/>
    </location>
</feature>
<dbReference type="PROSITE" id="PS50893">
    <property type="entry name" value="ABC_TRANSPORTER_2"/>
    <property type="match status" value="2"/>
</dbReference>
<dbReference type="PANTHER" id="PTHR42855:SF2">
    <property type="entry name" value="DRUG RESISTANCE ABC TRANSPORTER,ATP-BINDING PROTEIN"/>
    <property type="match status" value="1"/>
</dbReference>
<sequence length="511" mass="57072">MSLLKITAMTHSFGDDLLFRDTGFSLNRGEHTGIVGQNGTGKSTLIKICAGQIIPDEGMITWKPGVKTGYLDQYAQIKKFVTIRDFLRSAFSKLYKIESQMNRYYEQAANGDEGKLKAAAKCQEELEREDFYSADTKIDKVSSGLGLTAMGLDSFIENLSGGQRAKVILAKLLLESPDVLLLDEPTNFLDREHITWLAGYLSDLSKAFLVVSHDYDFLEKISTRILDIGNKRINKYFGSYSDFAKKKTLLRQDYMRQYAAQQKEVKKTEEFIRKNIAGRKSRMARGRQKQLDRMELMEAPKQKEIKPIFNFSSVGQPASGHLEVSHLTVGYHYPVLTDISFTVKGGEKVAVRGFNGIGKSTLLKTITGKIPALGGAFSFSQMTVTGYFQQEMTWRDPGKSPIQIISDTCSHFSVKEVRQRLAKCGISSKHAAQSVGTLSGGEQAKVKICLLSVSPCNFLILDEPTNHLDIWAKEALRTALDEFEGAVLLVSHEESFYSGWIQRVVEISAKS</sequence>
<dbReference type="InterPro" id="IPR017871">
    <property type="entry name" value="ABC_transporter-like_CS"/>
</dbReference>
<dbReference type="CDD" id="cd03221">
    <property type="entry name" value="ABCF_EF-3"/>
    <property type="match status" value="2"/>
</dbReference>
<keyword evidence="1" id="KW-0547">Nucleotide-binding</keyword>
<dbReference type="SUPFAM" id="SSF52540">
    <property type="entry name" value="P-loop containing nucleoside triphosphate hydrolases"/>
    <property type="match status" value="2"/>
</dbReference>
<dbReference type="EMBL" id="JACRTA010000002">
    <property type="protein sequence ID" value="MBC8568387.1"/>
    <property type="molecule type" value="Genomic_DNA"/>
</dbReference>
<dbReference type="Pfam" id="PF00005">
    <property type="entry name" value="ABC_tran"/>
    <property type="match status" value="2"/>
</dbReference>
<dbReference type="InterPro" id="IPR051309">
    <property type="entry name" value="ABCF_ATPase"/>
</dbReference>
<dbReference type="InterPro" id="IPR003593">
    <property type="entry name" value="AAA+_ATPase"/>
</dbReference>
<keyword evidence="5" id="KW-1185">Reference proteome</keyword>
<dbReference type="PANTHER" id="PTHR42855">
    <property type="entry name" value="ABC TRANSPORTER ATP-BINDING SUBUNIT"/>
    <property type="match status" value="1"/>
</dbReference>
<dbReference type="Pfam" id="PF12848">
    <property type="entry name" value="ABC_tran_Xtn"/>
    <property type="match status" value="1"/>
</dbReference>
<evidence type="ECO:0000259" key="3">
    <source>
        <dbReference type="PROSITE" id="PS50893"/>
    </source>
</evidence>
<evidence type="ECO:0000313" key="5">
    <source>
        <dbReference type="Proteomes" id="UP000610862"/>
    </source>
</evidence>
<evidence type="ECO:0000256" key="2">
    <source>
        <dbReference type="ARBA" id="ARBA00022840"/>
    </source>
</evidence>
<dbReference type="Proteomes" id="UP000610862">
    <property type="component" value="Unassembled WGS sequence"/>
</dbReference>
<dbReference type="InterPro" id="IPR003439">
    <property type="entry name" value="ABC_transporter-like_ATP-bd"/>
</dbReference>
<dbReference type="FunFam" id="3.40.50.300:FF:000011">
    <property type="entry name" value="Putative ABC transporter ATP-binding component"/>
    <property type="match status" value="1"/>
</dbReference>
<dbReference type="GO" id="GO:0016887">
    <property type="term" value="F:ATP hydrolysis activity"/>
    <property type="evidence" value="ECO:0007669"/>
    <property type="project" value="InterPro"/>
</dbReference>
<dbReference type="GO" id="GO:0005524">
    <property type="term" value="F:ATP binding"/>
    <property type="evidence" value="ECO:0007669"/>
    <property type="project" value="UniProtKB-KW"/>
</dbReference>
<dbReference type="InterPro" id="IPR032781">
    <property type="entry name" value="ABC_tran_Xtn"/>
</dbReference>
<organism evidence="4 5">
    <name type="scientific">Lentihominibacter hominis</name>
    <dbReference type="NCBI Taxonomy" id="2763645"/>
    <lineage>
        <taxon>Bacteria</taxon>
        <taxon>Bacillati</taxon>
        <taxon>Bacillota</taxon>
        <taxon>Clostridia</taxon>
        <taxon>Peptostreptococcales</taxon>
        <taxon>Anaerovoracaceae</taxon>
        <taxon>Lentihominibacter</taxon>
    </lineage>
</organism>
<dbReference type="InterPro" id="IPR027417">
    <property type="entry name" value="P-loop_NTPase"/>
</dbReference>
<accession>A0A926E6R7</accession>
<dbReference type="AlphaFoldDB" id="A0A926E6R7"/>
<dbReference type="SMART" id="SM00382">
    <property type="entry name" value="AAA"/>
    <property type="match status" value="2"/>
</dbReference>
<reference evidence="4" key="1">
    <citation type="submission" date="2020-08" db="EMBL/GenBank/DDBJ databases">
        <title>Genome public.</title>
        <authorList>
            <person name="Liu C."/>
            <person name="Sun Q."/>
        </authorList>
    </citation>
    <scope>NUCLEOTIDE SEQUENCE</scope>
    <source>
        <strain evidence="4">NSJ-24</strain>
    </source>
</reference>
<keyword evidence="2 4" id="KW-0067">ATP-binding</keyword>
<comment type="caution">
    <text evidence="4">The sequence shown here is derived from an EMBL/GenBank/DDBJ whole genome shotgun (WGS) entry which is preliminary data.</text>
</comment>
<protein>
    <submittedName>
        <fullName evidence="4">ABC-F family ATP-binding cassette domain-containing protein</fullName>
    </submittedName>
</protein>
<feature type="domain" description="ABC transporter" evidence="3">
    <location>
        <begin position="320"/>
        <end position="509"/>
    </location>
</feature>
<name>A0A926E6R7_9FIRM</name>
<dbReference type="Gene3D" id="3.40.50.300">
    <property type="entry name" value="P-loop containing nucleotide triphosphate hydrolases"/>
    <property type="match status" value="2"/>
</dbReference>
<dbReference type="RefSeq" id="WP_187525273.1">
    <property type="nucleotide sequence ID" value="NZ_JACRTA010000002.1"/>
</dbReference>
<dbReference type="PROSITE" id="PS00211">
    <property type="entry name" value="ABC_TRANSPORTER_1"/>
    <property type="match status" value="2"/>
</dbReference>
<evidence type="ECO:0000313" key="4">
    <source>
        <dbReference type="EMBL" id="MBC8568387.1"/>
    </source>
</evidence>
<gene>
    <name evidence="4" type="ORF">H8692_06425</name>
</gene>
<evidence type="ECO:0000256" key="1">
    <source>
        <dbReference type="ARBA" id="ARBA00022741"/>
    </source>
</evidence>
<proteinExistence type="predicted"/>